<dbReference type="eggNOG" id="COG3039">
    <property type="taxonomic scope" value="Bacteria"/>
</dbReference>
<gene>
    <name evidence="2" type="ORF">GV64_15800</name>
</gene>
<evidence type="ECO:0000313" key="3">
    <source>
        <dbReference type="Proteomes" id="UP000027997"/>
    </source>
</evidence>
<comment type="caution">
    <text evidence="2">The sequence shown here is derived from an EMBL/GenBank/DDBJ whole genome shotgun (WGS) entry which is preliminary data.</text>
</comment>
<dbReference type="Pfam" id="PF01609">
    <property type="entry name" value="DDE_Tnp_1"/>
    <property type="match status" value="1"/>
</dbReference>
<proteinExistence type="predicted"/>
<dbReference type="InterPro" id="IPR002559">
    <property type="entry name" value="Transposase_11"/>
</dbReference>
<dbReference type="GO" id="GO:0004803">
    <property type="term" value="F:transposase activity"/>
    <property type="evidence" value="ECO:0007669"/>
    <property type="project" value="InterPro"/>
</dbReference>
<evidence type="ECO:0000313" key="2">
    <source>
        <dbReference type="EMBL" id="KEI71996.1"/>
    </source>
</evidence>
<organism evidence="2 3">
    <name type="scientific">Endozoicomonas elysicola</name>
    <dbReference type="NCBI Taxonomy" id="305900"/>
    <lineage>
        <taxon>Bacteria</taxon>
        <taxon>Pseudomonadati</taxon>
        <taxon>Pseudomonadota</taxon>
        <taxon>Gammaproteobacteria</taxon>
        <taxon>Oceanospirillales</taxon>
        <taxon>Endozoicomonadaceae</taxon>
        <taxon>Endozoicomonas</taxon>
    </lineage>
</organism>
<accession>A0A081KCX0</accession>
<dbReference type="EMBL" id="JOJP01000001">
    <property type="protein sequence ID" value="KEI71996.1"/>
    <property type="molecule type" value="Genomic_DNA"/>
</dbReference>
<dbReference type="GO" id="GO:0006313">
    <property type="term" value="P:DNA transposition"/>
    <property type="evidence" value="ECO:0007669"/>
    <property type="project" value="InterPro"/>
</dbReference>
<name>A0A081KCX0_9GAMM</name>
<keyword evidence="3" id="KW-1185">Reference proteome</keyword>
<dbReference type="Proteomes" id="UP000027997">
    <property type="component" value="Unassembled WGS sequence"/>
</dbReference>
<protein>
    <recommendedName>
        <fullName evidence="1">Transposase IS4-like domain-containing protein</fullName>
    </recommendedName>
</protein>
<feature type="domain" description="Transposase IS4-like" evidence="1">
    <location>
        <begin position="4"/>
        <end position="101"/>
    </location>
</feature>
<dbReference type="PANTHER" id="PTHR35604">
    <property type="entry name" value="TRANSPOSASE INSH FOR INSERTION SEQUENCE ELEMENT IS5A-RELATED"/>
    <property type="match status" value="1"/>
</dbReference>
<dbReference type="GO" id="GO:0003677">
    <property type="term" value="F:DNA binding"/>
    <property type="evidence" value="ECO:0007669"/>
    <property type="project" value="InterPro"/>
</dbReference>
<evidence type="ECO:0000259" key="1">
    <source>
        <dbReference type="Pfam" id="PF01609"/>
    </source>
</evidence>
<sequence length="108" mass="12386">MHQTRKGNQWYFGMKANIVVDARTGLTNSLVTTAANENDLNQASNLLHGDKHFVFADARYRGAEKRKELNAEAVQWRIAEQPGKLKKLRKYPRINKVILKTEYLKATS</sequence>
<dbReference type="AlphaFoldDB" id="A0A081KCX0"/>
<reference evidence="2 3" key="1">
    <citation type="submission" date="2014-06" db="EMBL/GenBank/DDBJ databases">
        <title>Whole Genome Sequences of Three Symbiotic Endozoicomonas Bacteria.</title>
        <authorList>
            <person name="Neave M.J."/>
            <person name="Apprill A."/>
            <person name="Voolstra C.R."/>
        </authorList>
    </citation>
    <scope>NUCLEOTIDE SEQUENCE [LARGE SCALE GENOMIC DNA]</scope>
    <source>
        <strain evidence="2 3">DSM 22380</strain>
    </source>
</reference>
<dbReference type="PANTHER" id="PTHR35604:SF2">
    <property type="entry name" value="TRANSPOSASE INSH FOR INSERTION SEQUENCE ELEMENT IS5A-RELATED"/>
    <property type="match status" value="1"/>
</dbReference>